<organism evidence="2 3">
    <name type="scientific">Myxococcus llanfairpwllgwyngyllgogerychwyrndrobwllllantysiliogogogochensis</name>
    <dbReference type="NCBI Taxonomy" id="2590453"/>
    <lineage>
        <taxon>Bacteria</taxon>
        <taxon>Pseudomonadati</taxon>
        <taxon>Myxococcota</taxon>
        <taxon>Myxococcia</taxon>
        <taxon>Myxococcales</taxon>
        <taxon>Cystobacterineae</taxon>
        <taxon>Myxococcaceae</taxon>
        <taxon>Myxococcus</taxon>
    </lineage>
</organism>
<dbReference type="RefSeq" id="WP_141647785.1">
    <property type="nucleotide sequence ID" value="NZ_VIFM01000256.1"/>
</dbReference>
<evidence type="ECO:0000313" key="2">
    <source>
        <dbReference type="EMBL" id="TQF10422.1"/>
    </source>
</evidence>
<proteinExistence type="predicted"/>
<reference evidence="2 3" key="1">
    <citation type="submission" date="2019-06" db="EMBL/GenBank/DDBJ databases">
        <authorList>
            <person name="Livingstone P."/>
            <person name="Whitworth D."/>
        </authorList>
    </citation>
    <scope>NUCLEOTIDE SEQUENCE [LARGE SCALE GENOMIC DNA]</scope>
    <source>
        <strain evidence="2 3">AM401</strain>
    </source>
</reference>
<feature type="region of interest" description="Disordered" evidence="1">
    <location>
        <begin position="1"/>
        <end position="96"/>
    </location>
</feature>
<dbReference type="EMBL" id="VIFM01000256">
    <property type="protein sequence ID" value="TQF10422.1"/>
    <property type="molecule type" value="Genomic_DNA"/>
</dbReference>
<gene>
    <name evidence="2" type="ORF">FJV41_39510</name>
</gene>
<comment type="caution">
    <text evidence="2">The sequence shown here is derived from an EMBL/GenBank/DDBJ whole genome shotgun (WGS) entry which is preliminary data.</text>
</comment>
<evidence type="ECO:0000256" key="1">
    <source>
        <dbReference type="SAM" id="MobiDB-lite"/>
    </source>
</evidence>
<dbReference type="OrthoDB" id="5525145at2"/>
<dbReference type="Proteomes" id="UP000315369">
    <property type="component" value="Unassembled WGS sequence"/>
</dbReference>
<evidence type="ECO:0000313" key="3">
    <source>
        <dbReference type="Proteomes" id="UP000315369"/>
    </source>
</evidence>
<keyword evidence="3" id="KW-1185">Reference proteome</keyword>
<accession>A0A540WN29</accession>
<sequence length="96" mass="10602">MAQDKRRQPAPQPAEDYYGRPTGTRHQDAPGEDSAPDRDTPDKDRRAQPMDPTERTPGAILDDIPDGDGPRSDAGTNPLPDLYWTAFPGSLEEEKD</sequence>
<feature type="compositionally biased region" description="Basic and acidic residues" evidence="1">
    <location>
        <begin position="25"/>
        <end position="54"/>
    </location>
</feature>
<name>A0A540WN29_9BACT</name>
<protein>
    <submittedName>
        <fullName evidence="2">Uncharacterized protein</fullName>
    </submittedName>
</protein>
<dbReference type="AlphaFoldDB" id="A0A540WN29"/>